<dbReference type="AlphaFoldDB" id="A0AAX6HC95"/>
<reference evidence="2" key="1">
    <citation type="journal article" date="2023" name="GigaByte">
        <title>Genome assembly of the bearded iris, Iris pallida Lam.</title>
        <authorList>
            <person name="Bruccoleri R.E."/>
            <person name="Oakeley E.J."/>
            <person name="Faust A.M.E."/>
            <person name="Altorfer M."/>
            <person name="Dessus-Babus S."/>
            <person name="Burckhardt D."/>
            <person name="Oertli M."/>
            <person name="Naumann U."/>
            <person name="Petersen F."/>
            <person name="Wong J."/>
        </authorList>
    </citation>
    <scope>NUCLEOTIDE SEQUENCE</scope>
    <source>
        <strain evidence="2">GSM-AAB239-AS_SAM_17_03QT</strain>
    </source>
</reference>
<reference evidence="2" key="2">
    <citation type="submission" date="2023-04" db="EMBL/GenBank/DDBJ databases">
        <authorList>
            <person name="Bruccoleri R.E."/>
            <person name="Oakeley E.J."/>
            <person name="Faust A.-M."/>
            <person name="Dessus-Babus S."/>
            <person name="Altorfer M."/>
            <person name="Burckhardt D."/>
            <person name="Oertli M."/>
            <person name="Naumann U."/>
            <person name="Petersen F."/>
            <person name="Wong J."/>
        </authorList>
    </citation>
    <scope>NUCLEOTIDE SEQUENCE</scope>
    <source>
        <strain evidence="2">GSM-AAB239-AS_SAM_17_03QT</strain>
        <tissue evidence="2">Leaf</tissue>
    </source>
</reference>
<keyword evidence="1" id="KW-0472">Membrane</keyword>
<proteinExistence type="predicted"/>
<keyword evidence="1" id="KW-1133">Transmembrane helix</keyword>
<protein>
    <submittedName>
        <fullName evidence="2">Pollen-specific leucine-rich repeat extensin-like protein 3</fullName>
    </submittedName>
</protein>
<name>A0AAX6HC95_IRIPA</name>
<accession>A0AAX6HC95</accession>
<gene>
    <name evidence="2" type="ORF">M6B38_320500</name>
</gene>
<dbReference type="EMBL" id="JANAVB010010792">
    <property type="protein sequence ID" value="KAJ6838382.1"/>
    <property type="molecule type" value="Genomic_DNA"/>
</dbReference>
<keyword evidence="1" id="KW-0812">Transmembrane</keyword>
<evidence type="ECO:0000256" key="1">
    <source>
        <dbReference type="SAM" id="Phobius"/>
    </source>
</evidence>
<evidence type="ECO:0000313" key="3">
    <source>
        <dbReference type="Proteomes" id="UP001140949"/>
    </source>
</evidence>
<dbReference type="Proteomes" id="UP001140949">
    <property type="component" value="Unassembled WGS sequence"/>
</dbReference>
<comment type="caution">
    <text evidence="2">The sequence shown here is derived from an EMBL/GenBank/DDBJ whole genome shotgun (WGS) entry which is preliminary data.</text>
</comment>
<organism evidence="2 3">
    <name type="scientific">Iris pallida</name>
    <name type="common">Sweet iris</name>
    <dbReference type="NCBI Taxonomy" id="29817"/>
    <lineage>
        <taxon>Eukaryota</taxon>
        <taxon>Viridiplantae</taxon>
        <taxon>Streptophyta</taxon>
        <taxon>Embryophyta</taxon>
        <taxon>Tracheophyta</taxon>
        <taxon>Spermatophyta</taxon>
        <taxon>Magnoliopsida</taxon>
        <taxon>Liliopsida</taxon>
        <taxon>Asparagales</taxon>
        <taxon>Iridaceae</taxon>
        <taxon>Iridoideae</taxon>
        <taxon>Irideae</taxon>
        <taxon>Iris</taxon>
    </lineage>
</organism>
<keyword evidence="3" id="KW-1185">Reference proteome</keyword>
<feature type="transmembrane region" description="Helical" evidence="1">
    <location>
        <begin position="59"/>
        <end position="81"/>
    </location>
</feature>
<feature type="transmembrane region" description="Helical" evidence="1">
    <location>
        <begin position="30"/>
        <end position="47"/>
    </location>
</feature>
<sequence>MIRIRWMGHRRTGPDTNDIILSVVDTQTQLDMNVLLAVLMMFVAMVAELESGEGELLSWSVGCSAMVLVMVVVCWAGFGGLSKSGGWPEKWRSCRDGDRRFGCRGVVR</sequence>
<evidence type="ECO:0000313" key="2">
    <source>
        <dbReference type="EMBL" id="KAJ6838382.1"/>
    </source>
</evidence>